<protein>
    <submittedName>
        <fullName evidence="5">3-deoxy-manno-octulosonate cytidylyltransferase</fullName>
    </submittedName>
    <submittedName>
        <fullName evidence="4">CMP-KDO synthetase</fullName>
        <ecNumber evidence="4">2.7.7.38</ecNumber>
    </submittedName>
</protein>
<dbReference type="GO" id="GO:0009103">
    <property type="term" value="P:lipopolysaccharide biosynthetic process"/>
    <property type="evidence" value="ECO:0007669"/>
    <property type="project" value="UniProtKB-KW"/>
</dbReference>
<organism evidence="4 7">
    <name type="scientific">Phocaeicola vulgatus</name>
    <name type="common">Bacteroides vulgatus</name>
    <dbReference type="NCBI Taxonomy" id="821"/>
    <lineage>
        <taxon>Bacteria</taxon>
        <taxon>Pseudomonadati</taxon>
        <taxon>Bacteroidota</taxon>
        <taxon>Bacteroidia</taxon>
        <taxon>Bacteroidales</taxon>
        <taxon>Bacteroidaceae</taxon>
        <taxon>Phocaeicola</taxon>
    </lineage>
</organism>
<evidence type="ECO:0000313" key="5">
    <source>
        <dbReference type="EMBL" id="MDU0250233.1"/>
    </source>
</evidence>
<dbReference type="SUPFAM" id="SSF53448">
    <property type="entry name" value="Nucleotide-diphospho-sugar transferases"/>
    <property type="match status" value="1"/>
</dbReference>
<evidence type="ECO:0000313" key="8">
    <source>
        <dbReference type="Proteomes" id="UP000524321"/>
    </source>
</evidence>
<dbReference type="Proteomes" id="UP000095333">
    <property type="component" value="Unassembled WGS sequence"/>
</dbReference>
<proteinExistence type="predicted"/>
<evidence type="ECO:0000256" key="3">
    <source>
        <dbReference type="ARBA" id="ARBA00022985"/>
    </source>
</evidence>
<dbReference type="Proteomes" id="UP000524321">
    <property type="component" value="Unassembled WGS sequence"/>
</dbReference>
<accession>A0A174RVZ6</accession>
<dbReference type="EMBL" id="JAWDHD010000012">
    <property type="protein sequence ID" value="MDU0250233.1"/>
    <property type="molecule type" value="Genomic_DNA"/>
</dbReference>
<name>A0A174RVZ6_PHOVU</name>
<dbReference type="PANTHER" id="PTHR42866:SF2">
    <property type="entry name" value="3-DEOXY-MANNO-OCTULOSONATE CYTIDYLYLTRANSFERASE, MITOCHONDRIAL"/>
    <property type="match status" value="1"/>
</dbReference>
<dbReference type="PANTHER" id="PTHR42866">
    <property type="entry name" value="3-DEOXY-MANNO-OCTULOSONATE CYTIDYLYLTRANSFERASE"/>
    <property type="match status" value="1"/>
</dbReference>
<dbReference type="InterPro" id="IPR029044">
    <property type="entry name" value="Nucleotide-diphossugar_trans"/>
</dbReference>
<gene>
    <name evidence="4" type="primary">kpsU_1</name>
    <name evidence="4" type="ORF">ERS852457_01039</name>
    <name evidence="6" type="ORF">HUV05_19250</name>
    <name evidence="5" type="ORF">RVY68_16465</name>
</gene>
<dbReference type="InterPro" id="IPR004528">
    <property type="entry name" value="KdsB"/>
</dbReference>
<keyword evidence="2 4" id="KW-0548">Nucleotidyltransferase</keyword>
<reference evidence="6 8" key="2">
    <citation type="submission" date="2020-04" db="EMBL/GenBank/DDBJ databases">
        <authorList>
            <person name="Pieper L."/>
        </authorList>
    </citation>
    <scope>NUCLEOTIDE SEQUENCE [LARGE SCALE GENOMIC DNA]</scope>
    <source>
        <strain evidence="6 8">B33</strain>
    </source>
</reference>
<reference evidence="6 8" key="3">
    <citation type="submission" date="2020-07" db="EMBL/GenBank/DDBJ databases">
        <title>Bacterial metabolism rescues the inhibition of intestinal drug absorption by food and drug additives.</title>
        <authorList>
            <person name="Zou L."/>
            <person name="Spanogiannopoulos P."/>
            <person name="Chien H.-C."/>
            <person name="Pieper L.M."/>
            <person name="Cai W."/>
            <person name="Khuri N."/>
            <person name="Pottel J."/>
            <person name="Vora B."/>
            <person name="Ni Z."/>
            <person name="Tsakalozou E."/>
            <person name="Zhang W."/>
            <person name="Shoichet B.K."/>
            <person name="Giacomini K.M."/>
            <person name="Turnbaugh P.J."/>
        </authorList>
    </citation>
    <scope>NUCLEOTIDE SEQUENCE [LARGE SCALE GENOMIC DNA]</scope>
    <source>
        <strain evidence="6 8">B33</strain>
    </source>
</reference>
<evidence type="ECO:0000256" key="1">
    <source>
        <dbReference type="ARBA" id="ARBA00022679"/>
    </source>
</evidence>
<evidence type="ECO:0000313" key="4">
    <source>
        <dbReference type="EMBL" id="CUN91662.1"/>
    </source>
</evidence>
<dbReference type="NCBIfam" id="NF003952">
    <property type="entry name" value="PRK05450.1-5"/>
    <property type="match status" value="1"/>
</dbReference>
<evidence type="ECO:0000313" key="7">
    <source>
        <dbReference type="Proteomes" id="UP000095333"/>
    </source>
</evidence>
<keyword evidence="1 4" id="KW-0808">Transferase</keyword>
<dbReference type="GO" id="GO:0008690">
    <property type="term" value="F:3-deoxy-manno-octulosonate cytidylyltransferase activity"/>
    <property type="evidence" value="ECO:0007669"/>
    <property type="project" value="UniProtKB-EC"/>
</dbReference>
<dbReference type="EC" id="2.7.7.38" evidence="4"/>
<dbReference type="Pfam" id="PF02348">
    <property type="entry name" value="CTP_transf_3"/>
    <property type="match status" value="1"/>
</dbReference>
<keyword evidence="3" id="KW-0448">Lipopolysaccharide biosynthesis</keyword>
<reference evidence="5" key="4">
    <citation type="submission" date="2023-10" db="EMBL/GenBank/DDBJ databases">
        <title>Genome of potential pathogenic bacteria in Crohn's disease.</title>
        <authorList>
            <person name="Rodriguez-Palacios A."/>
        </authorList>
    </citation>
    <scope>NUCLEOTIDE SEQUENCE</scope>
    <source>
        <strain evidence="5">CavFT-hAR107</strain>
    </source>
</reference>
<evidence type="ECO:0000313" key="6">
    <source>
        <dbReference type="EMBL" id="NVB75622.1"/>
    </source>
</evidence>
<dbReference type="EMBL" id="CYZI01000003">
    <property type="protein sequence ID" value="CUN91662.1"/>
    <property type="molecule type" value="Genomic_DNA"/>
</dbReference>
<dbReference type="EMBL" id="JABWDJ010000121">
    <property type="protein sequence ID" value="NVB75622.1"/>
    <property type="molecule type" value="Genomic_DNA"/>
</dbReference>
<evidence type="ECO:0000256" key="2">
    <source>
        <dbReference type="ARBA" id="ARBA00022695"/>
    </source>
</evidence>
<dbReference type="InterPro" id="IPR003329">
    <property type="entry name" value="Cytidylyl_trans"/>
</dbReference>
<dbReference type="Proteomes" id="UP001181258">
    <property type="component" value="Unassembled WGS sequence"/>
</dbReference>
<dbReference type="CDD" id="cd02517">
    <property type="entry name" value="CMP-KDO-Synthetase"/>
    <property type="match status" value="1"/>
</dbReference>
<dbReference type="RefSeq" id="WP_005847158.1">
    <property type="nucleotide sequence ID" value="NZ_BAABZK010000001.1"/>
</dbReference>
<dbReference type="AlphaFoldDB" id="A0A174RVZ6"/>
<dbReference type="Gene3D" id="3.90.550.10">
    <property type="entry name" value="Spore Coat Polysaccharide Biosynthesis Protein SpsA, Chain A"/>
    <property type="match status" value="1"/>
</dbReference>
<reference evidence="4 7" key="1">
    <citation type="submission" date="2015-09" db="EMBL/GenBank/DDBJ databases">
        <authorList>
            <consortium name="Pathogen Informatics"/>
        </authorList>
    </citation>
    <scope>NUCLEOTIDE SEQUENCE [LARGE SCALE GENOMIC DNA]</scope>
    <source>
        <strain evidence="4 7">2789STDY5834842</strain>
    </source>
</reference>
<sequence length="250" mass="28842">MKVIAVIPARYKSTRFEGKPLVNLCGKPMIWWVHHQLCQVKGLSEIYVATDDERIRKVCSDYGIKYVMTSDSHPTHLDRLAEFAENIESDFYININGDEPLMMPEYVERLLPTSDLNPVDFYFANAMTKIKKTVEVADISRIKVVTDNLGYAMYMARTPIPYPKASSDFDYMKFVGIQCFSRSALLFCKDNKRGKIESIEDIDEYRFLENGKKIKFVEIPAETLSVDTQADVKIVTEVLERRIKNKEIVL</sequence>
<dbReference type="GO" id="GO:0005829">
    <property type="term" value="C:cytosol"/>
    <property type="evidence" value="ECO:0007669"/>
    <property type="project" value="TreeGrafter"/>
</dbReference>